<evidence type="ECO:0000313" key="3">
    <source>
        <dbReference type="EMBL" id="QEN08641.1"/>
    </source>
</evidence>
<dbReference type="PANTHER" id="PTHR45947">
    <property type="entry name" value="SULFOQUINOVOSYL TRANSFERASE SQD2"/>
    <property type="match status" value="1"/>
</dbReference>
<evidence type="ECO:0000313" key="4">
    <source>
        <dbReference type="Proteomes" id="UP000324209"/>
    </source>
</evidence>
<dbReference type="Pfam" id="PF13439">
    <property type="entry name" value="Glyco_transf_4"/>
    <property type="match status" value="1"/>
</dbReference>
<dbReference type="Pfam" id="PF00534">
    <property type="entry name" value="Glycos_transf_1"/>
    <property type="match status" value="1"/>
</dbReference>
<gene>
    <name evidence="3" type="ORF">EXM22_11830</name>
</gene>
<dbReference type="RefSeq" id="WP_149486722.1">
    <property type="nucleotide sequence ID" value="NZ_CP036150.1"/>
</dbReference>
<organism evidence="3 4">
    <name type="scientific">Oceanispirochaeta crateris</name>
    <dbReference type="NCBI Taxonomy" id="2518645"/>
    <lineage>
        <taxon>Bacteria</taxon>
        <taxon>Pseudomonadati</taxon>
        <taxon>Spirochaetota</taxon>
        <taxon>Spirochaetia</taxon>
        <taxon>Spirochaetales</taxon>
        <taxon>Spirochaetaceae</taxon>
        <taxon>Oceanispirochaeta</taxon>
    </lineage>
</organism>
<protein>
    <submittedName>
        <fullName evidence="3">Glycosyltransferase family 4 protein</fullName>
    </submittedName>
</protein>
<dbReference type="InterPro" id="IPR001296">
    <property type="entry name" value="Glyco_trans_1"/>
</dbReference>
<accession>A0A5C1QLW3</accession>
<proteinExistence type="predicted"/>
<dbReference type="InterPro" id="IPR028098">
    <property type="entry name" value="Glyco_trans_4-like_N"/>
</dbReference>
<feature type="domain" description="Glycosyl transferase family 1" evidence="1">
    <location>
        <begin position="192"/>
        <end position="329"/>
    </location>
</feature>
<dbReference type="KEGG" id="ock:EXM22_11830"/>
<keyword evidence="4" id="KW-1185">Reference proteome</keyword>
<dbReference type="AlphaFoldDB" id="A0A5C1QLW3"/>
<reference evidence="3 4" key="1">
    <citation type="submission" date="2019-02" db="EMBL/GenBank/DDBJ databases">
        <title>Complete Genome Sequence and Methylome Analysis of free living Spirochaetas.</title>
        <authorList>
            <person name="Fomenkov A."/>
            <person name="Dubinina G."/>
            <person name="Leshcheva N."/>
            <person name="Mikheeva N."/>
            <person name="Grabovich M."/>
            <person name="Vincze T."/>
            <person name="Roberts R.J."/>
        </authorList>
    </citation>
    <scope>NUCLEOTIDE SEQUENCE [LARGE SCALE GENOMIC DNA]</scope>
    <source>
        <strain evidence="3 4">K2</strain>
    </source>
</reference>
<dbReference type="PANTHER" id="PTHR45947:SF3">
    <property type="entry name" value="SULFOQUINOVOSYL TRANSFERASE SQD2"/>
    <property type="match status" value="1"/>
</dbReference>
<dbReference type="Gene3D" id="3.40.50.2000">
    <property type="entry name" value="Glycogen Phosphorylase B"/>
    <property type="match status" value="2"/>
</dbReference>
<dbReference type="EMBL" id="CP036150">
    <property type="protein sequence ID" value="QEN08641.1"/>
    <property type="molecule type" value="Genomic_DNA"/>
</dbReference>
<evidence type="ECO:0000259" key="2">
    <source>
        <dbReference type="Pfam" id="PF13439"/>
    </source>
</evidence>
<dbReference type="InterPro" id="IPR050194">
    <property type="entry name" value="Glycosyltransferase_grp1"/>
</dbReference>
<keyword evidence="3" id="KW-0808">Transferase</keyword>
<dbReference type="OrthoDB" id="9801609at2"/>
<evidence type="ECO:0000259" key="1">
    <source>
        <dbReference type="Pfam" id="PF00534"/>
    </source>
</evidence>
<dbReference type="Proteomes" id="UP000324209">
    <property type="component" value="Chromosome"/>
</dbReference>
<name>A0A5C1QLW3_9SPIO</name>
<sequence>MKLAITHDWLTVPGGAEKVVKRWYDLYPESSVYTSVFDESKIGHIFEKKRVVPSFMQKVPFSKKYYTKMLNLMPRAFEEFDLSAYDVVLSSSSSCSKGVITTPDALHIAYVHSPMRYAWDLYHEYYGSAGALARFVMRRTMPGIRQWDVISSMRVDHFIANSNFVARRIKKYYRRDADVIFPPVNTEFYTPGSDEAGDYYLIISRFVPYKKIDLAIQACNTLKRRLVIIGGGPDESRLRDLAGPTIEFKGALEDEDVREYYRCCRAFLFPALEDFGITPVEAQACGRPVIALRKGGALDTVIEGKTGVFFPRQDVESLVTAMTELESQEWDSSFIRRHAEGFSNERFDREIQEYIQQKWNARLKEIN</sequence>
<feature type="domain" description="Glycosyltransferase subfamily 4-like N-terminal" evidence="2">
    <location>
        <begin position="14"/>
        <end position="187"/>
    </location>
</feature>
<dbReference type="GO" id="GO:0016757">
    <property type="term" value="F:glycosyltransferase activity"/>
    <property type="evidence" value="ECO:0007669"/>
    <property type="project" value="InterPro"/>
</dbReference>
<dbReference type="SUPFAM" id="SSF53756">
    <property type="entry name" value="UDP-Glycosyltransferase/glycogen phosphorylase"/>
    <property type="match status" value="1"/>
</dbReference>